<feature type="chain" id="PRO_5043490072" evidence="2">
    <location>
        <begin position="32"/>
        <end position="608"/>
    </location>
</feature>
<keyword evidence="2" id="KW-0732">Signal</keyword>
<dbReference type="Pfam" id="PF00646">
    <property type="entry name" value="F-box"/>
    <property type="match status" value="1"/>
</dbReference>
<evidence type="ECO:0000256" key="2">
    <source>
        <dbReference type="SAM" id="SignalP"/>
    </source>
</evidence>
<evidence type="ECO:0000256" key="1">
    <source>
        <dbReference type="SAM" id="MobiDB-lite"/>
    </source>
</evidence>
<organism evidence="3 4">
    <name type="scientific">Kwoniella shandongensis</name>
    <dbReference type="NCBI Taxonomy" id="1734106"/>
    <lineage>
        <taxon>Eukaryota</taxon>
        <taxon>Fungi</taxon>
        <taxon>Dikarya</taxon>
        <taxon>Basidiomycota</taxon>
        <taxon>Agaricomycotina</taxon>
        <taxon>Tremellomycetes</taxon>
        <taxon>Tremellales</taxon>
        <taxon>Cryptococcaceae</taxon>
        <taxon>Kwoniella</taxon>
    </lineage>
</organism>
<protein>
    <submittedName>
        <fullName evidence="3">Uncharacterized protein</fullName>
    </submittedName>
</protein>
<feature type="region of interest" description="Disordered" evidence="1">
    <location>
        <begin position="235"/>
        <end position="266"/>
    </location>
</feature>
<reference evidence="3" key="2">
    <citation type="submission" date="2024-01" db="EMBL/GenBank/DDBJ databases">
        <title>Comparative genomics of Cryptococcus and Kwoniella reveals pathogenesis evolution and contrasting modes of karyotype evolution via chromosome fusion or intercentromeric recombination.</title>
        <authorList>
            <person name="Coelho M.A."/>
            <person name="David-Palma M."/>
            <person name="Shea T."/>
            <person name="Bowers K."/>
            <person name="McGinley-Smith S."/>
            <person name="Mohammad A.W."/>
            <person name="Gnirke A."/>
            <person name="Yurkov A.M."/>
            <person name="Nowrousian M."/>
            <person name="Sun S."/>
            <person name="Cuomo C.A."/>
            <person name="Heitman J."/>
        </authorList>
    </citation>
    <scope>NUCLEOTIDE SEQUENCE</scope>
    <source>
        <strain evidence="3">CBS 12478</strain>
    </source>
</reference>
<reference evidence="3" key="1">
    <citation type="submission" date="2017-08" db="EMBL/GenBank/DDBJ databases">
        <authorList>
            <person name="Cuomo C."/>
            <person name="Billmyre B."/>
            <person name="Heitman J."/>
        </authorList>
    </citation>
    <scope>NUCLEOTIDE SEQUENCE</scope>
    <source>
        <strain evidence="3">CBS 12478</strain>
    </source>
</reference>
<dbReference type="AlphaFoldDB" id="A0A5M6BRK1"/>
<dbReference type="Proteomes" id="UP000322225">
    <property type="component" value="Chromosome 2"/>
</dbReference>
<sequence length="608" mass="68767">MPQLRDPLQALGPSLFLHILSHLPLLPLVNASLVHPTWHEIITSHTSTLFRPLAHSLGIEKHHLKALEAFERTTPFSFTSSWGGDPDEGPELEDPSEPIARVDWRGIVKAWTELQHNRKWGRAKEGWLTPGRNTVWRMKVDKEEKTLLTTSRLDGILVSDLETSEPLFEYVDVAPYSHMEFAKGFVIFNIGHDHRLEVHLTPTAVRRLPPSLRQNLPASRHSLTRNTGYSFTQQAEYTAPSSSSSSSTASQPSQPPAPPPRGHLTYFRTIRPPTDCLAFRARIDKENVEGQARAVLGTAGEEAVYIWDLEDEGRMETYHIPPHQRERPNYIEFDDDYIFLCGAKQVHVISRRTKTRILSFPEDRPVHRDLGSALYPLEVPADFVLQSQAFRGAAPIARAFIAGSWKADRTYGSLRDFNSNPIILDHQPKEFSACHYTSSDLFCTAKSGVIHVLRNYKTVLAIQHAQRRDDAVSANFLTIVTGDPVHQLATYGEHVAVSLRQHVIVFETSSLPSPPYDFPFSPTTLDPHEWKRPEILLTSLHRVHEKGLQQTSCLQMDRENVYLVYWALGEYDAGGVVNHETGERSLPPSEATSDFGLCVKKWDFGLRR</sequence>
<feature type="compositionally biased region" description="Low complexity" evidence="1">
    <location>
        <begin position="238"/>
        <end position="252"/>
    </location>
</feature>
<evidence type="ECO:0000313" key="3">
    <source>
        <dbReference type="EMBL" id="WWD16419.1"/>
    </source>
</evidence>
<dbReference type="GeneID" id="43591388"/>
<dbReference type="KEGG" id="ksn:43591388"/>
<dbReference type="InterPro" id="IPR001810">
    <property type="entry name" value="F-box_dom"/>
</dbReference>
<accession>A0A5M6BRK1</accession>
<dbReference type="RefSeq" id="XP_031858452.1">
    <property type="nucleotide sequence ID" value="XM_032007220.1"/>
</dbReference>
<dbReference type="SUPFAM" id="SSF69322">
    <property type="entry name" value="Tricorn protease domain 2"/>
    <property type="match status" value="1"/>
</dbReference>
<dbReference type="EMBL" id="CP144052">
    <property type="protein sequence ID" value="WWD16419.1"/>
    <property type="molecule type" value="Genomic_DNA"/>
</dbReference>
<evidence type="ECO:0000313" key="4">
    <source>
        <dbReference type="Proteomes" id="UP000322225"/>
    </source>
</evidence>
<name>A0A5M6BRK1_9TREE</name>
<dbReference type="OrthoDB" id="550575at2759"/>
<dbReference type="InterPro" id="IPR036047">
    <property type="entry name" value="F-box-like_dom_sf"/>
</dbReference>
<dbReference type="CDD" id="cd09917">
    <property type="entry name" value="F-box_SF"/>
    <property type="match status" value="1"/>
</dbReference>
<feature type="signal peptide" evidence="2">
    <location>
        <begin position="1"/>
        <end position="31"/>
    </location>
</feature>
<dbReference type="SUPFAM" id="SSF81383">
    <property type="entry name" value="F-box domain"/>
    <property type="match status" value="1"/>
</dbReference>
<proteinExistence type="predicted"/>
<gene>
    <name evidence="3" type="ORF">CI109_100845</name>
</gene>
<keyword evidence="4" id="KW-1185">Reference proteome</keyword>